<keyword evidence="5" id="KW-0732">Signal</keyword>
<dbReference type="CDD" id="cd13854">
    <property type="entry name" value="CuRO_1_MaLCC_like"/>
    <property type="match status" value="1"/>
</dbReference>
<protein>
    <recommendedName>
        <fullName evidence="11">Multicopper oxidase</fullName>
    </recommendedName>
</protein>
<dbReference type="GO" id="GO:0005507">
    <property type="term" value="F:copper ion binding"/>
    <property type="evidence" value="ECO:0007669"/>
    <property type="project" value="InterPro"/>
</dbReference>
<dbReference type="EMBL" id="MU006778">
    <property type="protein sequence ID" value="KAF2644460.1"/>
    <property type="molecule type" value="Genomic_DNA"/>
</dbReference>
<dbReference type="Gene3D" id="2.60.40.420">
    <property type="entry name" value="Cupredoxins - blue copper proteins"/>
    <property type="match status" value="3"/>
</dbReference>
<dbReference type="SUPFAM" id="SSF49503">
    <property type="entry name" value="Cupredoxins"/>
    <property type="match status" value="3"/>
</dbReference>
<dbReference type="InterPro" id="IPR008972">
    <property type="entry name" value="Cupredoxin"/>
</dbReference>
<dbReference type="PANTHER" id="PTHR11709">
    <property type="entry name" value="MULTI-COPPER OXIDASE"/>
    <property type="match status" value="1"/>
</dbReference>
<evidence type="ECO:0000313" key="10">
    <source>
        <dbReference type="Proteomes" id="UP000799753"/>
    </source>
</evidence>
<evidence type="ECO:0000259" key="6">
    <source>
        <dbReference type="Pfam" id="PF00394"/>
    </source>
</evidence>
<dbReference type="InterPro" id="IPR002355">
    <property type="entry name" value="Cu_oxidase_Cu_BS"/>
</dbReference>
<feature type="signal peptide" evidence="5">
    <location>
        <begin position="1"/>
        <end position="22"/>
    </location>
</feature>
<dbReference type="PROSITE" id="PS00080">
    <property type="entry name" value="MULTICOPPER_OXIDASE2"/>
    <property type="match status" value="1"/>
</dbReference>
<name>A0A6A6SA49_9PLEO</name>
<evidence type="ECO:0000313" key="9">
    <source>
        <dbReference type="EMBL" id="KAF2644460.1"/>
    </source>
</evidence>
<keyword evidence="10" id="KW-1185">Reference proteome</keyword>
<keyword evidence="4" id="KW-0186">Copper</keyword>
<dbReference type="Proteomes" id="UP000799753">
    <property type="component" value="Unassembled WGS sequence"/>
</dbReference>
<dbReference type="Pfam" id="PF00394">
    <property type="entry name" value="Cu-oxidase"/>
    <property type="match status" value="1"/>
</dbReference>
<comment type="similarity">
    <text evidence="1">Belongs to the multicopper oxidase family.</text>
</comment>
<feature type="domain" description="Plastocyanin-like" evidence="6">
    <location>
        <begin position="221"/>
        <end position="350"/>
    </location>
</feature>
<evidence type="ECO:0000256" key="3">
    <source>
        <dbReference type="ARBA" id="ARBA00023002"/>
    </source>
</evidence>
<dbReference type="InterPro" id="IPR011706">
    <property type="entry name" value="Cu-oxidase_C"/>
</dbReference>
<feature type="chain" id="PRO_5025428918" description="Multicopper oxidase" evidence="5">
    <location>
        <begin position="23"/>
        <end position="617"/>
    </location>
</feature>
<feature type="domain" description="Plastocyanin-like" evidence="8">
    <location>
        <begin position="114"/>
        <end position="210"/>
    </location>
</feature>
<proteinExistence type="inferred from homology"/>
<dbReference type="Pfam" id="PF07731">
    <property type="entry name" value="Cu-oxidase_2"/>
    <property type="match status" value="1"/>
</dbReference>
<dbReference type="InterPro" id="IPR045087">
    <property type="entry name" value="Cu-oxidase_fam"/>
</dbReference>
<dbReference type="CDD" id="cd13880">
    <property type="entry name" value="CuRO_2_MaLCC_like"/>
    <property type="match status" value="1"/>
</dbReference>
<dbReference type="FunFam" id="2.60.40.420:FF:000021">
    <property type="entry name" value="Extracellular dihydrogeodin oxidase/laccase"/>
    <property type="match status" value="1"/>
</dbReference>
<dbReference type="OrthoDB" id="2121828at2759"/>
<keyword evidence="2" id="KW-0479">Metal-binding</keyword>
<dbReference type="InterPro" id="IPR001117">
    <property type="entry name" value="Cu-oxidase_2nd"/>
</dbReference>
<dbReference type="PANTHER" id="PTHR11709:SF71">
    <property type="entry name" value="OXIDOREDUCTASE TPCJ"/>
    <property type="match status" value="1"/>
</dbReference>
<evidence type="ECO:0000256" key="1">
    <source>
        <dbReference type="ARBA" id="ARBA00010609"/>
    </source>
</evidence>
<evidence type="ECO:0008006" key="11">
    <source>
        <dbReference type="Google" id="ProtNLM"/>
    </source>
</evidence>
<evidence type="ECO:0000256" key="4">
    <source>
        <dbReference type="ARBA" id="ARBA00023008"/>
    </source>
</evidence>
<evidence type="ECO:0000256" key="2">
    <source>
        <dbReference type="ARBA" id="ARBA00022723"/>
    </source>
</evidence>
<dbReference type="InterPro" id="IPR011707">
    <property type="entry name" value="Cu-oxidase-like_N"/>
</dbReference>
<dbReference type="PROSITE" id="PS00079">
    <property type="entry name" value="MULTICOPPER_OXIDASE1"/>
    <property type="match status" value="1"/>
</dbReference>
<evidence type="ECO:0000259" key="8">
    <source>
        <dbReference type="Pfam" id="PF07732"/>
    </source>
</evidence>
<dbReference type="GO" id="GO:0016491">
    <property type="term" value="F:oxidoreductase activity"/>
    <property type="evidence" value="ECO:0007669"/>
    <property type="project" value="UniProtKB-KW"/>
</dbReference>
<gene>
    <name evidence="9" type="ORF">P280DRAFT_465791</name>
</gene>
<keyword evidence="3" id="KW-0560">Oxidoreductase</keyword>
<reference evidence="9" key="1">
    <citation type="journal article" date="2020" name="Stud. Mycol.">
        <title>101 Dothideomycetes genomes: a test case for predicting lifestyles and emergence of pathogens.</title>
        <authorList>
            <person name="Haridas S."/>
            <person name="Albert R."/>
            <person name="Binder M."/>
            <person name="Bloem J."/>
            <person name="Labutti K."/>
            <person name="Salamov A."/>
            <person name="Andreopoulos B."/>
            <person name="Baker S."/>
            <person name="Barry K."/>
            <person name="Bills G."/>
            <person name="Bluhm B."/>
            <person name="Cannon C."/>
            <person name="Castanera R."/>
            <person name="Culley D."/>
            <person name="Daum C."/>
            <person name="Ezra D."/>
            <person name="Gonzalez J."/>
            <person name="Henrissat B."/>
            <person name="Kuo A."/>
            <person name="Liang C."/>
            <person name="Lipzen A."/>
            <person name="Lutzoni F."/>
            <person name="Magnuson J."/>
            <person name="Mondo S."/>
            <person name="Nolan M."/>
            <person name="Ohm R."/>
            <person name="Pangilinan J."/>
            <person name="Park H.-J."/>
            <person name="Ramirez L."/>
            <person name="Alfaro M."/>
            <person name="Sun H."/>
            <person name="Tritt A."/>
            <person name="Yoshinaga Y."/>
            <person name="Zwiers L.-H."/>
            <person name="Turgeon B."/>
            <person name="Goodwin S."/>
            <person name="Spatafora J."/>
            <person name="Crous P."/>
            <person name="Grigoriev I."/>
        </authorList>
    </citation>
    <scope>NUCLEOTIDE SEQUENCE</scope>
    <source>
        <strain evidence="9">CBS 473.64</strain>
    </source>
</reference>
<dbReference type="AlphaFoldDB" id="A0A6A6SA49"/>
<evidence type="ECO:0000259" key="7">
    <source>
        <dbReference type="Pfam" id="PF07731"/>
    </source>
</evidence>
<organism evidence="9 10">
    <name type="scientific">Massarina eburnea CBS 473.64</name>
    <dbReference type="NCBI Taxonomy" id="1395130"/>
    <lineage>
        <taxon>Eukaryota</taxon>
        <taxon>Fungi</taxon>
        <taxon>Dikarya</taxon>
        <taxon>Ascomycota</taxon>
        <taxon>Pezizomycotina</taxon>
        <taxon>Dothideomycetes</taxon>
        <taxon>Pleosporomycetidae</taxon>
        <taxon>Pleosporales</taxon>
        <taxon>Massarineae</taxon>
        <taxon>Massarinaceae</taxon>
        <taxon>Massarina</taxon>
    </lineage>
</organism>
<dbReference type="InterPro" id="IPR033138">
    <property type="entry name" value="Cu_oxidase_CS"/>
</dbReference>
<sequence length="617" mass="69349">MGFLSYSIVYLLALTGIPLVSSLSVPNRFKPRDASPGFTCHIPDGFEFCNSESNRQCWLRNKATGKEYNIHTDYEDDFPEGIERTYNLEVTEADVSPDGFVKRAQVIKRVEEATARYPGVLIEACWGDTLVVNVKNKLSSNGTTIHWHGIRMFEQNQMDGVNGVTQCPISQDDTFQYKFHLRQYGHTWYHSHYSSQYTDGVAGPLLIHGPHTASWDVEWEPIIIADWFHTNAYEAFTKSLSGPPGADSLVVNGTGRDNIKGTGDYFRQTFEHDQRHLIRIINGGTDFHFHFSIDGHMLQVVSADLVPIVPFWTDSLSVGIGQRYSVIVHANATTSSNGKYWMRAEYNTTNLCNLNQENFPASEPDTQRVGIITYSNCKAPATEEPSTERWPAIVGCQDPVFEPKIPWTVTAPQNSIIKNAHFAGLDLRNQSHGAYRWELLEEPLWLNYSDPTIKNLKNTTWNSDYAIQPYNYDDPEGFVYMIINSGGSTHALGGAHPIHLHGHDFAVISQGPGILNPANPPKWNTKNPPRRDVAMLPDSGHLVIAFKTDNPGVWLMHCHIAWHAGSGLALQVLEKQEKIASTLGSLSAIDQGCEKWTDWMSQHPDKFRYEDQEDSGI</sequence>
<evidence type="ECO:0000256" key="5">
    <source>
        <dbReference type="SAM" id="SignalP"/>
    </source>
</evidence>
<accession>A0A6A6SA49</accession>
<feature type="domain" description="Plastocyanin-like" evidence="7">
    <location>
        <begin position="457"/>
        <end position="577"/>
    </location>
</feature>
<dbReference type="CDD" id="cd13901">
    <property type="entry name" value="CuRO_3_MaLCC_like"/>
    <property type="match status" value="1"/>
</dbReference>
<dbReference type="Pfam" id="PF07732">
    <property type="entry name" value="Cu-oxidase_3"/>
    <property type="match status" value="1"/>
</dbReference>